<keyword evidence="3" id="KW-0732">Signal</keyword>
<dbReference type="EMBL" id="CAXKWB010009612">
    <property type="protein sequence ID" value="CAL4095357.1"/>
    <property type="molecule type" value="Genomic_DNA"/>
</dbReference>
<evidence type="ECO:0000256" key="1">
    <source>
        <dbReference type="ARBA" id="ARBA00022460"/>
    </source>
</evidence>
<comment type="caution">
    <text evidence="4">The sequence shown here is derived from an EMBL/GenBank/DDBJ whole genome shotgun (WGS) entry which is preliminary data.</text>
</comment>
<feature type="signal peptide" evidence="3">
    <location>
        <begin position="1"/>
        <end position="17"/>
    </location>
</feature>
<dbReference type="InterPro" id="IPR051217">
    <property type="entry name" value="Insect_Cuticle_Struc_Prot"/>
</dbReference>
<dbReference type="AlphaFoldDB" id="A0AAV2QNV2"/>
<evidence type="ECO:0000256" key="3">
    <source>
        <dbReference type="SAM" id="SignalP"/>
    </source>
</evidence>
<dbReference type="InterPro" id="IPR000618">
    <property type="entry name" value="Insect_cuticle"/>
</dbReference>
<feature type="chain" id="PRO_5043382603" description="Cuticle protein" evidence="3">
    <location>
        <begin position="18"/>
        <end position="196"/>
    </location>
</feature>
<dbReference type="Pfam" id="PF00379">
    <property type="entry name" value="Chitin_bind_4"/>
    <property type="match status" value="1"/>
</dbReference>
<name>A0AAV2QNV2_MEGNR</name>
<evidence type="ECO:0000313" key="5">
    <source>
        <dbReference type="Proteomes" id="UP001497623"/>
    </source>
</evidence>
<proteinExistence type="predicted"/>
<dbReference type="GO" id="GO:0042302">
    <property type="term" value="F:structural constituent of cuticle"/>
    <property type="evidence" value="ECO:0007669"/>
    <property type="project" value="UniProtKB-UniRule"/>
</dbReference>
<accession>A0AAV2QNV2</accession>
<keyword evidence="5" id="KW-1185">Reference proteome</keyword>
<keyword evidence="1 2" id="KW-0193">Cuticle</keyword>
<dbReference type="GO" id="GO:0031012">
    <property type="term" value="C:extracellular matrix"/>
    <property type="evidence" value="ECO:0007669"/>
    <property type="project" value="TreeGrafter"/>
</dbReference>
<protein>
    <recommendedName>
        <fullName evidence="6">Cuticle protein</fullName>
    </recommendedName>
</protein>
<evidence type="ECO:0008006" key="6">
    <source>
        <dbReference type="Google" id="ProtNLM"/>
    </source>
</evidence>
<dbReference type="PANTHER" id="PTHR12236:SF79">
    <property type="entry name" value="CUTICULAR PROTEIN 50CB-RELATED"/>
    <property type="match status" value="1"/>
</dbReference>
<gene>
    <name evidence="4" type="ORF">MNOR_LOCUS15395</name>
</gene>
<evidence type="ECO:0000256" key="2">
    <source>
        <dbReference type="PROSITE-ProRule" id="PRU00497"/>
    </source>
</evidence>
<sequence length="196" mass="21098">MQGLIIAAASLVASVVALPAKLPGHNLIFSDDHDALHAHVDHGHEDPLIAVPSVLSNTFAGYNYEEPRGYNYAPPAVPSGLYETPVTTTTTTTTTTTPPPPPPAAYLPPVRDEIIPQPSNPIPEILPPAKPMMLMPYNIGWGVSDNEYGVQMNHVEDSDGANVNGEYSVLLPDGRMQIVRFTSDAINGYQAEVIYQ</sequence>
<organism evidence="4 5">
    <name type="scientific">Meganyctiphanes norvegica</name>
    <name type="common">Northern krill</name>
    <name type="synonym">Thysanopoda norvegica</name>
    <dbReference type="NCBI Taxonomy" id="48144"/>
    <lineage>
        <taxon>Eukaryota</taxon>
        <taxon>Metazoa</taxon>
        <taxon>Ecdysozoa</taxon>
        <taxon>Arthropoda</taxon>
        <taxon>Crustacea</taxon>
        <taxon>Multicrustacea</taxon>
        <taxon>Malacostraca</taxon>
        <taxon>Eumalacostraca</taxon>
        <taxon>Eucarida</taxon>
        <taxon>Euphausiacea</taxon>
        <taxon>Euphausiidae</taxon>
        <taxon>Meganyctiphanes</taxon>
    </lineage>
</organism>
<reference evidence="4 5" key="1">
    <citation type="submission" date="2024-05" db="EMBL/GenBank/DDBJ databases">
        <authorList>
            <person name="Wallberg A."/>
        </authorList>
    </citation>
    <scope>NUCLEOTIDE SEQUENCE [LARGE SCALE GENOMIC DNA]</scope>
</reference>
<dbReference type="PANTHER" id="PTHR12236">
    <property type="entry name" value="STRUCTURAL CONTITUENT OF CUTICLE"/>
    <property type="match status" value="1"/>
</dbReference>
<dbReference type="GO" id="GO:0005615">
    <property type="term" value="C:extracellular space"/>
    <property type="evidence" value="ECO:0007669"/>
    <property type="project" value="TreeGrafter"/>
</dbReference>
<dbReference type="Proteomes" id="UP001497623">
    <property type="component" value="Unassembled WGS sequence"/>
</dbReference>
<dbReference type="PROSITE" id="PS51155">
    <property type="entry name" value="CHIT_BIND_RR_2"/>
    <property type="match status" value="1"/>
</dbReference>
<evidence type="ECO:0000313" key="4">
    <source>
        <dbReference type="EMBL" id="CAL4095357.1"/>
    </source>
</evidence>